<keyword evidence="10" id="KW-0862">Zinc</keyword>
<proteinExistence type="inferred from homology"/>
<sequence>MASHIVGYPRMGPKRELKFALESFWDGKSSAEDLKKVAADLRSSIWKQMADAGIKHIPSNTFSYYDQVLDTTAMLGAVPPRYNWNGGEIGFDIYFSMARGNASVPAMEMTKWFDTNYHFIVPELGPDVKFSYASHKAVDEYKEAKALGVDTVPVLIGPVSYLLLSKPAKGVEKTFPLLSLLGKILPIYKEVVSELKAAGASWIQFDEPTLVMDLDSHKLQTFTDAYAELESSLSGLNVLIETYFADVPSEAYKTLTALKGVSAYGFDLVRGANTLDLIKGGFPKGKYLFAGVVDGRNIWANDLAASFGTLDSLEGIVGKDKLVVSTSCSLLHTAVDLVNETKLDKEIKSWLAFAAQKVVEVNALAKALAGHKDEAFFSSNAAAQASRKSSPRVTNEAVQKAAAALKGSDHRRATNVSTRLDAQQKNLNLPILPTTTIGSFPQTIELRRVRREYKAKKISEDEYVMAIKEEISKVVKLQEDLDIDVLVHGEPERNDMVEYFGEQLSGFAFTVNGWVQSYGSRCVKPPIIYGDVSRPKPMTVFWSSTAQSMTARPMKGMLTGPVTILNWSFVRNDQPRYE</sequence>
<dbReference type="CDD" id="cd03312">
    <property type="entry name" value="CIMS_N_terminal_like"/>
    <property type="match status" value="1"/>
</dbReference>
<evidence type="ECO:0000256" key="4">
    <source>
        <dbReference type="ARBA" id="ARBA00009553"/>
    </source>
</evidence>
<evidence type="ECO:0000259" key="14">
    <source>
        <dbReference type="Pfam" id="PF08267"/>
    </source>
</evidence>
<feature type="domain" description="Cobalamin-independent methionine synthase MetE N-terminal" evidence="14">
    <location>
        <begin position="3"/>
        <end position="315"/>
    </location>
</feature>
<feature type="domain" description="Cobalamin-independent methionine synthase MetE C-terminal/archaeal" evidence="13">
    <location>
        <begin position="432"/>
        <end position="577"/>
    </location>
</feature>
<dbReference type="Gene3D" id="3.20.20.210">
    <property type="match status" value="2"/>
</dbReference>
<evidence type="ECO:0000256" key="9">
    <source>
        <dbReference type="ARBA" id="ARBA00022723"/>
    </source>
</evidence>
<dbReference type="GO" id="GO:0009086">
    <property type="term" value="P:methionine biosynthetic process"/>
    <property type="evidence" value="ECO:0007669"/>
    <property type="project" value="UniProtKB-KW"/>
</dbReference>
<evidence type="ECO:0000256" key="5">
    <source>
        <dbReference type="ARBA" id="ARBA00012034"/>
    </source>
</evidence>
<comment type="pathway">
    <text evidence="3">Amino-acid biosynthesis; L-methionine biosynthesis via de novo pathway; L-methionine from L-homocysteine (MetE route): step 1/1.</text>
</comment>
<dbReference type="PANTHER" id="PTHR30519">
    <property type="entry name" value="5-METHYLTETRAHYDROPTEROYLTRIGLUTAMATE--HOMOCYSTEINE METHYLTRANSFERASE"/>
    <property type="match status" value="1"/>
</dbReference>
<comment type="cofactor">
    <cofactor evidence="1">
        <name>Zn(2+)</name>
        <dbReference type="ChEBI" id="CHEBI:29105"/>
    </cofactor>
</comment>
<evidence type="ECO:0000256" key="7">
    <source>
        <dbReference type="ARBA" id="ARBA00022605"/>
    </source>
</evidence>
<dbReference type="SUPFAM" id="SSF51726">
    <property type="entry name" value="UROD/MetE-like"/>
    <property type="match status" value="2"/>
</dbReference>
<comment type="caution">
    <text evidence="15">The sequence shown here is derived from an EMBL/GenBank/DDBJ whole genome shotgun (WGS) entry which is preliminary data.</text>
</comment>
<dbReference type="FunFam" id="3.20.20.210:FF:000003">
    <property type="entry name" value="5-methyltetrahydropteroyltriglutamate--homocysteine methyltransferase"/>
    <property type="match status" value="1"/>
</dbReference>
<dbReference type="EMBL" id="CM031834">
    <property type="protein sequence ID" value="KAG6692662.1"/>
    <property type="molecule type" value="Genomic_DNA"/>
</dbReference>
<dbReference type="EMBL" id="CM031834">
    <property type="protein sequence ID" value="KAG6692663.1"/>
    <property type="molecule type" value="Genomic_DNA"/>
</dbReference>
<dbReference type="Proteomes" id="UP000811246">
    <property type="component" value="Chromosome 10"/>
</dbReference>
<evidence type="ECO:0000256" key="2">
    <source>
        <dbReference type="ARBA" id="ARBA00002777"/>
    </source>
</evidence>
<accession>A0A922J483</accession>
<keyword evidence="11" id="KW-0486">Methionine biosynthesis</keyword>
<dbReference type="GO" id="GO:0032259">
    <property type="term" value="P:methylation"/>
    <property type="evidence" value="ECO:0007669"/>
    <property type="project" value="UniProtKB-KW"/>
</dbReference>
<keyword evidence="9" id="KW-0479">Metal-binding</keyword>
<dbReference type="Pfam" id="PF01717">
    <property type="entry name" value="Meth_synt_2"/>
    <property type="match status" value="1"/>
</dbReference>
<evidence type="ECO:0000256" key="1">
    <source>
        <dbReference type="ARBA" id="ARBA00001947"/>
    </source>
</evidence>
<evidence type="ECO:0000256" key="6">
    <source>
        <dbReference type="ARBA" id="ARBA00022603"/>
    </source>
</evidence>
<reference evidence="15" key="1">
    <citation type="submission" date="2021-01" db="EMBL/GenBank/DDBJ databases">
        <authorList>
            <person name="Lovell J.T."/>
            <person name="Bentley N."/>
            <person name="Bhattarai G."/>
            <person name="Jenkins J.W."/>
            <person name="Sreedasyam A."/>
            <person name="Alarcon Y."/>
            <person name="Bock C."/>
            <person name="Boston L."/>
            <person name="Carlson J."/>
            <person name="Cervantes K."/>
            <person name="Clermont K."/>
            <person name="Krom N."/>
            <person name="Kubenka K."/>
            <person name="Mamidi S."/>
            <person name="Mattison C."/>
            <person name="Monteros M."/>
            <person name="Pisani C."/>
            <person name="Plott C."/>
            <person name="Rajasekar S."/>
            <person name="Rhein H.S."/>
            <person name="Rohla C."/>
            <person name="Song M."/>
            <person name="Hilaire R.S."/>
            <person name="Shu S."/>
            <person name="Wells L."/>
            <person name="Wang X."/>
            <person name="Webber J."/>
            <person name="Heerema R.J."/>
            <person name="Klein P."/>
            <person name="Conner P."/>
            <person name="Grauke L."/>
            <person name="Grimwood J."/>
            <person name="Schmutz J."/>
            <person name="Randall J.J."/>
        </authorList>
    </citation>
    <scope>NUCLEOTIDE SEQUENCE</scope>
    <source>
        <tissue evidence="15">Leaf</tissue>
    </source>
</reference>
<evidence type="ECO:0000259" key="13">
    <source>
        <dbReference type="Pfam" id="PF01717"/>
    </source>
</evidence>
<keyword evidence="8" id="KW-0808">Transferase</keyword>
<evidence type="ECO:0000256" key="10">
    <source>
        <dbReference type="ARBA" id="ARBA00022833"/>
    </source>
</evidence>
<evidence type="ECO:0000256" key="11">
    <source>
        <dbReference type="ARBA" id="ARBA00023167"/>
    </source>
</evidence>
<evidence type="ECO:0000256" key="8">
    <source>
        <dbReference type="ARBA" id="ARBA00022679"/>
    </source>
</evidence>
<dbReference type="CDD" id="cd03311">
    <property type="entry name" value="CIMS_C_terminal_like"/>
    <property type="match status" value="1"/>
</dbReference>
<dbReference type="InterPro" id="IPR038071">
    <property type="entry name" value="UROD/MetE-like_sf"/>
</dbReference>
<dbReference type="GO" id="GO:0003871">
    <property type="term" value="F:5-methyltetrahydropteroyltriglutamate-homocysteine S-methyltransferase activity"/>
    <property type="evidence" value="ECO:0007669"/>
    <property type="project" value="UniProtKB-EC"/>
</dbReference>
<keyword evidence="7" id="KW-0028">Amino-acid biosynthesis</keyword>
<name>A0A922J483_CARIL</name>
<dbReference type="InterPro" id="IPR013215">
    <property type="entry name" value="Cbl-indep_Met_Synth_N"/>
</dbReference>
<dbReference type="InterPro" id="IPR002629">
    <property type="entry name" value="Met_Synth_C/arc"/>
</dbReference>
<dbReference type="AlphaFoldDB" id="A0A922J483"/>
<evidence type="ECO:0000256" key="3">
    <source>
        <dbReference type="ARBA" id="ARBA00004681"/>
    </source>
</evidence>
<organism evidence="15 16">
    <name type="scientific">Carya illinoinensis</name>
    <name type="common">Pecan</name>
    <dbReference type="NCBI Taxonomy" id="32201"/>
    <lineage>
        <taxon>Eukaryota</taxon>
        <taxon>Viridiplantae</taxon>
        <taxon>Streptophyta</taxon>
        <taxon>Embryophyta</taxon>
        <taxon>Tracheophyta</taxon>
        <taxon>Spermatophyta</taxon>
        <taxon>Magnoliopsida</taxon>
        <taxon>eudicotyledons</taxon>
        <taxon>Gunneridae</taxon>
        <taxon>Pentapetalae</taxon>
        <taxon>rosids</taxon>
        <taxon>fabids</taxon>
        <taxon>Fagales</taxon>
        <taxon>Juglandaceae</taxon>
        <taxon>Carya</taxon>
    </lineage>
</organism>
<gene>
    <name evidence="15" type="ORF">I3842_10G125100</name>
</gene>
<comment type="catalytic activity">
    <reaction evidence="12">
        <text>5-methyltetrahydropteroyltri-L-glutamate + L-homocysteine = tetrahydropteroyltri-L-glutamate + L-methionine</text>
        <dbReference type="Rhea" id="RHEA:21196"/>
        <dbReference type="ChEBI" id="CHEBI:57844"/>
        <dbReference type="ChEBI" id="CHEBI:58140"/>
        <dbReference type="ChEBI" id="CHEBI:58199"/>
        <dbReference type="ChEBI" id="CHEBI:58207"/>
        <dbReference type="EC" id="2.1.1.14"/>
    </reaction>
</comment>
<dbReference type="Pfam" id="PF08267">
    <property type="entry name" value="Meth_synt_1"/>
    <property type="match status" value="1"/>
</dbReference>
<dbReference type="NCBIfam" id="NF003556">
    <property type="entry name" value="PRK05222.1"/>
    <property type="match status" value="1"/>
</dbReference>
<dbReference type="GO" id="GO:0008270">
    <property type="term" value="F:zinc ion binding"/>
    <property type="evidence" value="ECO:0007669"/>
    <property type="project" value="InterPro"/>
</dbReference>
<protein>
    <recommendedName>
        <fullName evidence="5">5-methyltetrahydropteroyltriglutamate--homocysteine S-methyltransferase</fullName>
        <ecNumber evidence="5">2.1.1.14</ecNumber>
    </recommendedName>
</protein>
<evidence type="ECO:0000313" key="15">
    <source>
        <dbReference type="EMBL" id="KAG6692663.1"/>
    </source>
</evidence>
<evidence type="ECO:0000256" key="12">
    <source>
        <dbReference type="ARBA" id="ARBA00048690"/>
    </source>
</evidence>
<evidence type="ECO:0000313" key="16">
    <source>
        <dbReference type="Proteomes" id="UP000811246"/>
    </source>
</evidence>
<comment type="function">
    <text evidence="2">Catalyzes the transfer of a methyl group from 5-methyltetrahydrofolate to homocysteine resulting in methionine formation.</text>
</comment>
<comment type="similarity">
    <text evidence="4">Belongs to the vitamin-B12 independent methionine synthase family.</text>
</comment>
<keyword evidence="6" id="KW-0489">Methyltransferase</keyword>
<dbReference type="EC" id="2.1.1.14" evidence="5"/>